<evidence type="ECO:0000313" key="14">
    <source>
        <dbReference type="EMBL" id="KAF8414202.1"/>
    </source>
</evidence>
<feature type="transmembrane region" description="Helical" evidence="11">
    <location>
        <begin position="190"/>
        <end position="209"/>
    </location>
</feature>
<dbReference type="Proteomes" id="UP000655225">
    <property type="component" value="Unassembled WGS sequence"/>
</dbReference>
<dbReference type="InterPro" id="IPR008972">
    <property type="entry name" value="Cupredoxin"/>
</dbReference>
<dbReference type="InterPro" id="IPR003245">
    <property type="entry name" value="Phytocyanin_dom"/>
</dbReference>
<feature type="signal peptide" evidence="12">
    <location>
        <begin position="1"/>
        <end position="32"/>
    </location>
</feature>
<keyword evidence="4 11" id="KW-0472">Membrane</keyword>
<keyword evidence="11" id="KW-0812">Transmembrane</keyword>
<comment type="similarity">
    <text evidence="8">Belongs to the early nodulin-like (ENODL) family.</text>
</comment>
<dbReference type="Pfam" id="PF02298">
    <property type="entry name" value="Cu_bind_like"/>
    <property type="match status" value="1"/>
</dbReference>
<keyword evidence="3 12" id="KW-0732">Signal</keyword>
<keyword evidence="6" id="KW-0325">Glycoprotein</keyword>
<keyword evidence="15" id="KW-1185">Reference proteome</keyword>
<feature type="region of interest" description="Disordered" evidence="10">
    <location>
        <begin position="145"/>
        <end position="183"/>
    </location>
</feature>
<dbReference type="SUPFAM" id="SSF49503">
    <property type="entry name" value="Cupredoxins"/>
    <property type="match status" value="1"/>
</dbReference>
<feature type="compositionally biased region" description="Low complexity" evidence="10">
    <location>
        <begin position="145"/>
        <end position="177"/>
    </location>
</feature>
<sequence length="210" mass="22882">MDNTILRPKHHSKAFQALKLFSLLFLIQRVGATEFQVGGSKEWTVPTDPNAFAYNQWAEMKRFQIGDSLLFIYPADKDSVFQVNKEDFTNCNIARPIACFTDGHTSFKFNQSGPYYFISGIQENCNKNEKMVVVVLVVRGNQAMNSNETNTASPPSPSPSGSIEIIPSPAPVGEESPYLPPPPPSGASSIIVSFIGSVGAFAGSSLLFVL</sequence>
<dbReference type="PANTHER" id="PTHR33021">
    <property type="entry name" value="BLUE COPPER PROTEIN"/>
    <property type="match status" value="1"/>
</dbReference>
<evidence type="ECO:0000256" key="9">
    <source>
        <dbReference type="ARBA" id="ARBA00037868"/>
    </source>
</evidence>
<dbReference type="PROSITE" id="PS51485">
    <property type="entry name" value="PHYTOCYANIN"/>
    <property type="match status" value="1"/>
</dbReference>
<keyword evidence="2" id="KW-0336">GPI-anchor</keyword>
<name>A0A835A536_TETSI</name>
<gene>
    <name evidence="14" type="ORF">HHK36_002202</name>
</gene>
<dbReference type="OMA" id="DWSVPMD"/>
<evidence type="ECO:0000256" key="6">
    <source>
        <dbReference type="ARBA" id="ARBA00023180"/>
    </source>
</evidence>
<evidence type="ECO:0000256" key="11">
    <source>
        <dbReference type="SAM" id="Phobius"/>
    </source>
</evidence>
<organism evidence="14 15">
    <name type="scientific">Tetracentron sinense</name>
    <name type="common">Spur-leaf</name>
    <dbReference type="NCBI Taxonomy" id="13715"/>
    <lineage>
        <taxon>Eukaryota</taxon>
        <taxon>Viridiplantae</taxon>
        <taxon>Streptophyta</taxon>
        <taxon>Embryophyta</taxon>
        <taxon>Tracheophyta</taxon>
        <taxon>Spermatophyta</taxon>
        <taxon>Magnoliopsida</taxon>
        <taxon>Trochodendrales</taxon>
        <taxon>Trochodendraceae</taxon>
        <taxon>Tetracentron</taxon>
    </lineage>
</organism>
<keyword evidence="11" id="KW-1133">Transmembrane helix</keyword>
<feature type="domain" description="Phytocyanin" evidence="13">
    <location>
        <begin position="33"/>
        <end position="137"/>
    </location>
</feature>
<dbReference type="GO" id="GO:0009055">
    <property type="term" value="F:electron transfer activity"/>
    <property type="evidence" value="ECO:0007669"/>
    <property type="project" value="InterPro"/>
</dbReference>
<dbReference type="Gene3D" id="2.60.40.420">
    <property type="entry name" value="Cupredoxins - blue copper proteins"/>
    <property type="match status" value="1"/>
</dbReference>
<protein>
    <recommendedName>
        <fullName evidence="13">Phytocyanin domain-containing protein</fullName>
    </recommendedName>
</protein>
<evidence type="ECO:0000256" key="12">
    <source>
        <dbReference type="SAM" id="SignalP"/>
    </source>
</evidence>
<dbReference type="FunFam" id="2.60.40.420:FF:000010">
    <property type="entry name" value="Early nodulin-like protein 1"/>
    <property type="match status" value="1"/>
</dbReference>
<keyword evidence="7" id="KW-0449">Lipoprotein</keyword>
<dbReference type="GO" id="GO:0012505">
    <property type="term" value="C:endomembrane system"/>
    <property type="evidence" value="ECO:0007669"/>
    <property type="project" value="UniProtKB-SubCell"/>
</dbReference>
<dbReference type="OrthoDB" id="691587at2759"/>
<accession>A0A835A536</accession>
<dbReference type="AlphaFoldDB" id="A0A835A536"/>
<keyword evidence="5" id="KW-1015">Disulfide bond</keyword>
<dbReference type="PANTHER" id="PTHR33021:SF253">
    <property type="entry name" value="EARLY NODULIN-LIKE PROTEIN 9"/>
    <property type="match status" value="1"/>
</dbReference>
<evidence type="ECO:0000256" key="8">
    <source>
        <dbReference type="ARBA" id="ARBA00035011"/>
    </source>
</evidence>
<dbReference type="CDD" id="cd11019">
    <property type="entry name" value="OsENODL1_like"/>
    <property type="match status" value="1"/>
</dbReference>
<evidence type="ECO:0000256" key="1">
    <source>
        <dbReference type="ARBA" id="ARBA00004589"/>
    </source>
</evidence>
<comment type="caution">
    <text evidence="14">The sequence shown here is derived from an EMBL/GenBank/DDBJ whole genome shotgun (WGS) entry which is preliminary data.</text>
</comment>
<dbReference type="GO" id="GO:0005886">
    <property type="term" value="C:plasma membrane"/>
    <property type="evidence" value="ECO:0007669"/>
    <property type="project" value="TreeGrafter"/>
</dbReference>
<reference evidence="14 15" key="1">
    <citation type="submission" date="2020-04" db="EMBL/GenBank/DDBJ databases">
        <title>Plant Genome Project.</title>
        <authorList>
            <person name="Zhang R.-G."/>
        </authorList>
    </citation>
    <scope>NUCLEOTIDE SEQUENCE [LARGE SCALE GENOMIC DNA]</scope>
    <source>
        <strain evidence="14">YNK0</strain>
        <tissue evidence="14">Leaf</tissue>
    </source>
</reference>
<dbReference type="InterPro" id="IPR039391">
    <property type="entry name" value="Phytocyanin-like"/>
</dbReference>
<evidence type="ECO:0000256" key="10">
    <source>
        <dbReference type="SAM" id="MobiDB-lite"/>
    </source>
</evidence>
<evidence type="ECO:0000256" key="3">
    <source>
        <dbReference type="ARBA" id="ARBA00022729"/>
    </source>
</evidence>
<evidence type="ECO:0000256" key="5">
    <source>
        <dbReference type="ARBA" id="ARBA00023157"/>
    </source>
</evidence>
<feature type="chain" id="PRO_5032528126" description="Phytocyanin domain-containing protein" evidence="12">
    <location>
        <begin position="33"/>
        <end position="210"/>
    </location>
</feature>
<evidence type="ECO:0000256" key="4">
    <source>
        <dbReference type="ARBA" id="ARBA00023136"/>
    </source>
</evidence>
<comment type="subcellular location">
    <subcellularLocation>
        <location evidence="9">Endomembrane system</location>
        <topology evidence="9">Lipid-anchor</topology>
    </subcellularLocation>
    <subcellularLocation>
        <location evidence="1">Membrane</location>
        <topology evidence="1">Lipid-anchor</topology>
        <topology evidence="1">GPI-anchor</topology>
    </subcellularLocation>
</comment>
<dbReference type="EMBL" id="JABCRI010000001">
    <property type="protein sequence ID" value="KAF8414202.1"/>
    <property type="molecule type" value="Genomic_DNA"/>
</dbReference>
<proteinExistence type="inferred from homology"/>
<evidence type="ECO:0000259" key="13">
    <source>
        <dbReference type="PROSITE" id="PS51485"/>
    </source>
</evidence>
<dbReference type="InterPro" id="IPR041846">
    <property type="entry name" value="ENL_dom"/>
</dbReference>
<evidence type="ECO:0000313" key="15">
    <source>
        <dbReference type="Proteomes" id="UP000655225"/>
    </source>
</evidence>
<evidence type="ECO:0000256" key="7">
    <source>
        <dbReference type="ARBA" id="ARBA00023288"/>
    </source>
</evidence>
<dbReference type="GO" id="GO:0098552">
    <property type="term" value="C:side of membrane"/>
    <property type="evidence" value="ECO:0007669"/>
    <property type="project" value="UniProtKB-KW"/>
</dbReference>
<evidence type="ECO:0000256" key="2">
    <source>
        <dbReference type="ARBA" id="ARBA00022622"/>
    </source>
</evidence>